<dbReference type="NCBIfam" id="TIGR01646">
    <property type="entry name" value="vgr_GE"/>
    <property type="match status" value="1"/>
</dbReference>
<dbReference type="Proteomes" id="UP001221411">
    <property type="component" value="Unassembled WGS sequence"/>
</dbReference>
<accession>A0ABT5EIT5</accession>
<organism evidence="5 6">
    <name type="scientific">Polyangium mundeleinium</name>
    <dbReference type="NCBI Taxonomy" id="2995306"/>
    <lineage>
        <taxon>Bacteria</taxon>
        <taxon>Pseudomonadati</taxon>
        <taxon>Myxococcota</taxon>
        <taxon>Polyangia</taxon>
        <taxon>Polyangiales</taxon>
        <taxon>Polyangiaceae</taxon>
        <taxon>Polyangium</taxon>
    </lineage>
</organism>
<dbReference type="RefSeq" id="WP_271916053.1">
    <property type="nucleotide sequence ID" value="NZ_JAQNDO010000001.1"/>
</dbReference>
<dbReference type="Gene3D" id="2.40.50.230">
    <property type="entry name" value="Gp5 N-terminal domain"/>
    <property type="match status" value="1"/>
</dbReference>
<evidence type="ECO:0000259" key="3">
    <source>
        <dbReference type="Pfam" id="PF04717"/>
    </source>
</evidence>
<comment type="similarity">
    <text evidence="1">Belongs to the VgrG protein family.</text>
</comment>
<dbReference type="Pfam" id="PF05954">
    <property type="entry name" value="Phage_GPD"/>
    <property type="match status" value="1"/>
</dbReference>
<dbReference type="Gene3D" id="3.55.50.10">
    <property type="entry name" value="Baseplate protein-like domains"/>
    <property type="match status" value="1"/>
</dbReference>
<evidence type="ECO:0000256" key="2">
    <source>
        <dbReference type="SAM" id="MobiDB-lite"/>
    </source>
</evidence>
<evidence type="ECO:0000313" key="5">
    <source>
        <dbReference type="EMBL" id="MDC0740847.1"/>
    </source>
</evidence>
<evidence type="ECO:0000259" key="4">
    <source>
        <dbReference type="Pfam" id="PF22178"/>
    </source>
</evidence>
<dbReference type="EMBL" id="JAQNDO010000001">
    <property type="protein sequence ID" value="MDC0740847.1"/>
    <property type="molecule type" value="Genomic_DNA"/>
</dbReference>
<feature type="domain" description="Gp5/Type VI secretion system Vgr C-terminal trimerisation" evidence="4">
    <location>
        <begin position="528"/>
        <end position="639"/>
    </location>
</feature>
<dbReference type="InterPro" id="IPR054030">
    <property type="entry name" value="Gp5_Vgr_C"/>
</dbReference>
<dbReference type="InterPro" id="IPR006533">
    <property type="entry name" value="T6SS_Vgr_RhsGE"/>
</dbReference>
<comment type="caution">
    <text evidence="5">The sequence shown here is derived from an EMBL/GenBank/DDBJ whole genome shotgun (WGS) entry which is preliminary data.</text>
</comment>
<dbReference type="Pfam" id="PF04717">
    <property type="entry name" value="Phage_base_V"/>
    <property type="match status" value="1"/>
</dbReference>
<dbReference type="InterPro" id="IPR006531">
    <property type="entry name" value="Gp5/Vgr_OB"/>
</dbReference>
<dbReference type="InterPro" id="IPR017847">
    <property type="entry name" value="T6SS_RhsGE_Vgr_subset"/>
</dbReference>
<reference evidence="5 6" key="1">
    <citation type="submission" date="2022-11" db="EMBL/GenBank/DDBJ databases">
        <title>Minimal conservation of predation-associated metabolite biosynthetic gene clusters underscores biosynthetic potential of Myxococcota including descriptions for ten novel species: Archangium lansinium sp. nov., Myxococcus landrumus sp. nov., Nannocystis bai.</title>
        <authorList>
            <person name="Ahearne A."/>
            <person name="Stevens C."/>
            <person name="Dowd S."/>
        </authorList>
    </citation>
    <scope>NUCLEOTIDE SEQUENCE [LARGE SCALE GENOMIC DNA]</scope>
    <source>
        <strain evidence="5 6">RJM3</strain>
    </source>
</reference>
<dbReference type="Gene3D" id="4.10.220.110">
    <property type="match status" value="1"/>
</dbReference>
<feature type="region of interest" description="Disordered" evidence="2">
    <location>
        <begin position="570"/>
        <end position="605"/>
    </location>
</feature>
<dbReference type="Gene3D" id="2.30.110.50">
    <property type="match status" value="1"/>
</dbReference>
<name>A0ABT5EIT5_9BACT</name>
<dbReference type="NCBIfam" id="TIGR03361">
    <property type="entry name" value="VI_Rhs_Vgr"/>
    <property type="match status" value="1"/>
</dbReference>
<dbReference type="Pfam" id="PF22178">
    <property type="entry name" value="Gp5_trimer_C"/>
    <property type="match status" value="1"/>
</dbReference>
<proteinExistence type="inferred from homology"/>
<protein>
    <submittedName>
        <fullName evidence="5">Type VI secretion system tip protein TssI/VgrG</fullName>
    </submittedName>
</protein>
<sequence length="818" mass="85609">MKFGLDSIQAGVGAARVVADVIEKIRAFLGGAHPDFTFAREGAGWDELLVVRFVGREAISTPYTYEIHLLHRAHGGLDPHELLGARASLRVATLTAPGYRIVHGIITETEELATVPEGQLYRVVLEPPLALAARRTQSRVFVDKTLRQIIDAVLAPFFLRSDGAHAKGDDEHPDAYTPAGARYCYRITDTTRLDDRAARSYCVQYDESDFAFLSRLLEEEGIAYHFEHGPGTCVLVLSDGDEGKTKLDPFGSLGPGVHGRDVTAIKLGGRLRERAVKLSDYDWRKPSVAMQAEAGRDAALFEHRYPGVFHERPALGAPLVQARLDRLAVEAAYATGSGGVRVLSACSIFHLDHDGTHHDGQYLVTRLELRAEQSGVISQASDHNPEPFKATFELVRRGKGSRVEPSRFRPARVTPKPRVMGSQTAFVTDEPSTRGAEVNVGADIGCVRLRFHWDEDSDRHAKEATSCWVRVSQLSAGAGRGALFHPRVGDEVVVHFVDGDPDRPLVSGSVYNGQNLPPADAKGAASVSTIKSLATPGGGVKNEFAFDDTQGRERMSLHACRDMATHAGNDRAETVTNNASSRVGVDRSESTGANRSTDVSGNNAEHVGGNETIAVDANQAMTIGVNQSISVGADRSVAVAANESKTVGAAQSLAVSASRSITVGADQARNVGGSMSDTIGGSATLAVAGSRVLTVGADQAANIGGSYGGSISGSATQTIGGALGVQVGASTEAAVGADVALATGAGFTVSAGGAMSLVAQGEGGMQAPSIAIVALAELLLCVGGSSIRMTAGSIEIAAPCVKVSGGVTDVVGGALKLN</sequence>
<evidence type="ECO:0000313" key="6">
    <source>
        <dbReference type="Proteomes" id="UP001221411"/>
    </source>
</evidence>
<dbReference type="SUPFAM" id="SSF69279">
    <property type="entry name" value="Phage tail proteins"/>
    <property type="match status" value="2"/>
</dbReference>
<feature type="domain" description="Gp5/Type VI secretion system Vgr protein OB-fold" evidence="3">
    <location>
        <begin position="462"/>
        <end position="511"/>
    </location>
</feature>
<dbReference type="InterPro" id="IPR037026">
    <property type="entry name" value="Vgr_OB-fold_dom_sf"/>
</dbReference>
<evidence type="ECO:0000256" key="1">
    <source>
        <dbReference type="ARBA" id="ARBA00005558"/>
    </source>
</evidence>
<gene>
    <name evidence="5" type="primary">tssI</name>
    <name evidence="5" type="ORF">POL67_05785</name>
</gene>
<feature type="compositionally biased region" description="Polar residues" evidence="2">
    <location>
        <begin position="590"/>
        <end position="603"/>
    </location>
</feature>
<keyword evidence="6" id="KW-1185">Reference proteome</keyword>
<dbReference type="SUPFAM" id="SSF69349">
    <property type="entry name" value="Phage fibre proteins"/>
    <property type="match status" value="2"/>
</dbReference>
<dbReference type="SUPFAM" id="SSF69255">
    <property type="entry name" value="gp5 N-terminal domain-like"/>
    <property type="match status" value="1"/>
</dbReference>